<sequence length="205" mass="22519">MKILIVDDHQLFREGLTLVLQKIRGNVEILQASDYESAVDSLRESSDLDVMMLDLHLAKEDGFSVLSYAREHYKSLPVIVLTGSKTAADMRRAIDGGALGFIPKESSGELMLKAVQLVLAGGIYLPAEMHSVVNEARDRSGIVFTPRQKDVLKMLIEGHANKNIADSLGITEATIKMHLSSIFKALGVSNRTQAVLEAQKMSRDL</sequence>
<dbReference type="SMART" id="SM00421">
    <property type="entry name" value="HTH_LUXR"/>
    <property type="match status" value="1"/>
</dbReference>
<reference evidence="6 7" key="1">
    <citation type="submission" date="2023-10" db="EMBL/GenBank/DDBJ databases">
        <title>Two novel species belonging to the OM43/NOR5 clade.</title>
        <authorList>
            <person name="Park M."/>
        </authorList>
    </citation>
    <scope>NUCLEOTIDE SEQUENCE [LARGE SCALE GENOMIC DNA]</scope>
    <source>
        <strain evidence="6 7">IMCC43200</strain>
    </source>
</reference>
<accession>A0ABZ0I6P3</accession>
<keyword evidence="2" id="KW-0238">DNA-binding</keyword>
<dbReference type="InterPro" id="IPR051015">
    <property type="entry name" value="EvgA-like"/>
</dbReference>
<evidence type="ECO:0000256" key="1">
    <source>
        <dbReference type="ARBA" id="ARBA00022553"/>
    </source>
</evidence>
<dbReference type="SUPFAM" id="SSF52172">
    <property type="entry name" value="CheY-like"/>
    <property type="match status" value="1"/>
</dbReference>
<keyword evidence="1 3" id="KW-0597">Phosphoprotein</keyword>
<evidence type="ECO:0000256" key="3">
    <source>
        <dbReference type="PROSITE-ProRule" id="PRU00169"/>
    </source>
</evidence>
<evidence type="ECO:0000259" key="4">
    <source>
        <dbReference type="PROSITE" id="PS50043"/>
    </source>
</evidence>
<feature type="domain" description="HTH luxR-type" evidence="4">
    <location>
        <begin position="137"/>
        <end position="202"/>
    </location>
</feature>
<name>A0ABZ0I6P3_9GAMM</name>
<dbReference type="CDD" id="cd06170">
    <property type="entry name" value="LuxR_C_like"/>
    <property type="match status" value="1"/>
</dbReference>
<keyword evidence="7" id="KW-1185">Reference proteome</keyword>
<evidence type="ECO:0000256" key="2">
    <source>
        <dbReference type="ARBA" id="ARBA00023125"/>
    </source>
</evidence>
<dbReference type="RefSeq" id="WP_407349338.1">
    <property type="nucleotide sequence ID" value="NZ_CP136864.1"/>
</dbReference>
<dbReference type="EMBL" id="CP136864">
    <property type="protein sequence ID" value="WOJ94701.1"/>
    <property type="molecule type" value="Genomic_DNA"/>
</dbReference>
<dbReference type="Proteomes" id="UP001626537">
    <property type="component" value="Chromosome"/>
</dbReference>
<dbReference type="PROSITE" id="PS50043">
    <property type="entry name" value="HTH_LUXR_2"/>
    <property type="match status" value="1"/>
</dbReference>
<dbReference type="PROSITE" id="PS50110">
    <property type="entry name" value="RESPONSE_REGULATORY"/>
    <property type="match status" value="1"/>
</dbReference>
<evidence type="ECO:0000313" key="6">
    <source>
        <dbReference type="EMBL" id="WOJ94701.1"/>
    </source>
</evidence>
<dbReference type="Pfam" id="PF00072">
    <property type="entry name" value="Response_reg"/>
    <property type="match status" value="1"/>
</dbReference>
<dbReference type="InterPro" id="IPR000792">
    <property type="entry name" value="Tscrpt_reg_LuxR_C"/>
</dbReference>
<dbReference type="Gene3D" id="3.40.50.2300">
    <property type="match status" value="1"/>
</dbReference>
<evidence type="ECO:0000313" key="7">
    <source>
        <dbReference type="Proteomes" id="UP001626537"/>
    </source>
</evidence>
<dbReference type="CDD" id="cd17535">
    <property type="entry name" value="REC_NarL-like"/>
    <property type="match status" value="1"/>
</dbReference>
<evidence type="ECO:0000259" key="5">
    <source>
        <dbReference type="PROSITE" id="PS50110"/>
    </source>
</evidence>
<dbReference type="InterPro" id="IPR001789">
    <property type="entry name" value="Sig_transdc_resp-reg_receiver"/>
</dbReference>
<protein>
    <submittedName>
        <fullName evidence="6">Response regulator transcription factor</fullName>
    </submittedName>
</protein>
<gene>
    <name evidence="6" type="ORF">R0135_05915</name>
</gene>
<dbReference type="PANTHER" id="PTHR45566">
    <property type="entry name" value="HTH-TYPE TRANSCRIPTIONAL REGULATOR YHJB-RELATED"/>
    <property type="match status" value="1"/>
</dbReference>
<dbReference type="Pfam" id="PF00196">
    <property type="entry name" value="GerE"/>
    <property type="match status" value="1"/>
</dbReference>
<proteinExistence type="predicted"/>
<dbReference type="InterPro" id="IPR058245">
    <property type="entry name" value="NreC/VraR/RcsB-like_REC"/>
</dbReference>
<dbReference type="InterPro" id="IPR011006">
    <property type="entry name" value="CheY-like_superfamily"/>
</dbReference>
<dbReference type="InterPro" id="IPR016032">
    <property type="entry name" value="Sig_transdc_resp-reg_C-effctor"/>
</dbReference>
<dbReference type="PRINTS" id="PR00038">
    <property type="entry name" value="HTHLUXR"/>
</dbReference>
<feature type="modified residue" description="4-aspartylphosphate" evidence="3">
    <location>
        <position position="54"/>
    </location>
</feature>
<feature type="domain" description="Response regulatory" evidence="5">
    <location>
        <begin position="2"/>
        <end position="119"/>
    </location>
</feature>
<dbReference type="SMART" id="SM00448">
    <property type="entry name" value="REC"/>
    <property type="match status" value="1"/>
</dbReference>
<dbReference type="PANTHER" id="PTHR45566:SF1">
    <property type="entry name" value="HTH-TYPE TRANSCRIPTIONAL REGULATOR YHJB-RELATED"/>
    <property type="match status" value="1"/>
</dbReference>
<organism evidence="6 7">
    <name type="scientific">Congregibacter variabilis</name>
    <dbReference type="NCBI Taxonomy" id="3081200"/>
    <lineage>
        <taxon>Bacteria</taxon>
        <taxon>Pseudomonadati</taxon>
        <taxon>Pseudomonadota</taxon>
        <taxon>Gammaproteobacteria</taxon>
        <taxon>Cellvibrionales</taxon>
        <taxon>Halieaceae</taxon>
        <taxon>Congregibacter</taxon>
    </lineage>
</organism>
<dbReference type="SUPFAM" id="SSF46894">
    <property type="entry name" value="C-terminal effector domain of the bipartite response regulators"/>
    <property type="match status" value="1"/>
</dbReference>